<dbReference type="GO" id="GO:0005829">
    <property type="term" value="C:cytosol"/>
    <property type="evidence" value="ECO:0007669"/>
    <property type="project" value="TreeGrafter"/>
</dbReference>
<dbReference type="GO" id="GO:0061929">
    <property type="term" value="F:gamma-glutamylaminecyclotransferase activity"/>
    <property type="evidence" value="ECO:0007669"/>
    <property type="project" value="InterPro"/>
</dbReference>
<dbReference type="InterPro" id="IPR013024">
    <property type="entry name" value="GGCT-like"/>
</dbReference>
<name>A0A395M357_9BACT</name>
<dbReference type="PANTHER" id="PTHR12510:SF4">
    <property type="entry name" value="GAMMA-GLUTAMYLAMINECYCLOTRANSFERASE"/>
    <property type="match status" value="1"/>
</dbReference>
<evidence type="ECO:0000313" key="6">
    <source>
        <dbReference type="Proteomes" id="UP000266389"/>
    </source>
</evidence>
<gene>
    <name evidence="5" type="ORF">D0433_01015</name>
</gene>
<dbReference type="EMBL" id="PHFL01000007">
    <property type="protein sequence ID" value="RFM25235.1"/>
    <property type="molecule type" value="Genomic_DNA"/>
</dbReference>
<dbReference type="InterPro" id="IPR009288">
    <property type="entry name" value="AIG2-like_dom"/>
</dbReference>
<dbReference type="InterPro" id="IPR039126">
    <property type="entry name" value="GGACT"/>
</dbReference>
<proteinExistence type="inferred from homology"/>
<dbReference type="PANTHER" id="PTHR12510">
    <property type="entry name" value="TROPONIN C-AKIN-1 PROTEIN"/>
    <property type="match status" value="1"/>
</dbReference>
<evidence type="ECO:0000313" key="5">
    <source>
        <dbReference type="EMBL" id="RFM25235.1"/>
    </source>
</evidence>
<evidence type="ECO:0000259" key="4">
    <source>
        <dbReference type="Pfam" id="PF06094"/>
    </source>
</evidence>
<dbReference type="Proteomes" id="UP000266389">
    <property type="component" value="Unassembled WGS sequence"/>
</dbReference>
<dbReference type="SUPFAM" id="SSF110857">
    <property type="entry name" value="Gamma-glutamyl cyclotransferase-like"/>
    <property type="match status" value="1"/>
</dbReference>
<dbReference type="GO" id="GO:0016740">
    <property type="term" value="F:transferase activity"/>
    <property type="evidence" value="ECO:0007669"/>
    <property type="project" value="UniProtKB-KW"/>
</dbReference>
<dbReference type="CDD" id="cd06661">
    <property type="entry name" value="GGCT_like"/>
    <property type="match status" value="1"/>
</dbReference>
<protein>
    <recommendedName>
        <fullName evidence="3">Gamma-glutamylcyclotransferase family protein</fullName>
    </recommendedName>
</protein>
<dbReference type="Gene3D" id="3.10.490.10">
    <property type="entry name" value="Gamma-glutamyl cyclotransferase-like"/>
    <property type="match status" value="1"/>
</dbReference>
<dbReference type="InterPro" id="IPR036568">
    <property type="entry name" value="GGCT-like_sf"/>
</dbReference>
<reference evidence="5 6" key="1">
    <citation type="journal article" date="2011" name="ISME J.">
        <title>Community ecology of hot spring cyanobacterial mats: predominant populations and their functional potential.</title>
        <authorList>
            <person name="Klatt C.G."/>
            <person name="Wood J.M."/>
            <person name="Rusch D.B."/>
            <person name="Bateson M.M."/>
            <person name="Hamamura N."/>
            <person name="Heidelberg J.F."/>
            <person name="Grossman A.R."/>
            <person name="Bhaya D."/>
            <person name="Cohan F.M."/>
            <person name="Kuhl M."/>
            <person name="Bryant D.A."/>
            <person name="Ward D.M."/>
        </authorList>
    </citation>
    <scope>NUCLEOTIDE SEQUENCE [LARGE SCALE GENOMIC DNA]</scope>
    <source>
        <strain evidence="5">OS</strain>
    </source>
</reference>
<comment type="caution">
    <text evidence="5">The sequence shown here is derived from an EMBL/GenBank/DDBJ whole genome shotgun (WGS) entry which is preliminary data.</text>
</comment>
<accession>A0A395M357</accession>
<evidence type="ECO:0000256" key="2">
    <source>
        <dbReference type="PIRSR" id="PIRSR639126-1"/>
    </source>
</evidence>
<sequence>MPDDFAAMKLFVYGTLMRGMSRHRYLKQSRYLDAARLQAELYDLGRYPGIKAGSSFVMGELYEVDAQTLAQIDAVEDYKPDDEINSLYVRRLVEVTCMSDGRTTTAFAYFYNGPVHEHWRIAHGDYRRYYSSMRESSKKL</sequence>
<evidence type="ECO:0000256" key="1">
    <source>
        <dbReference type="ARBA" id="ARBA00008861"/>
    </source>
</evidence>
<feature type="domain" description="Gamma-glutamylcyclotransferase AIG2-like" evidence="4">
    <location>
        <begin position="10"/>
        <end position="128"/>
    </location>
</feature>
<dbReference type="Pfam" id="PF06094">
    <property type="entry name" value="GGACT"/>
    <property type="match status" value="1"/>
</dbReference>
<organism evidence="5 6">
    <name type="scientific">Candidatus Thermochlorobacter aerophilus</name>
    <dbReference type="NCBI Taxonomy" id="1868324"/>
    <lineage>
        <taxon>Bacteria</taxon>
        <taxon>Pseudomonadati</taxon>
        <taxon>Chlorobiota</taxon>
        <taxon>Chlorobiia</taxon>
        <taxon>Chlorobiales</taxon>
        <taxon>Candidatus Thermochlorobacteriaceae</taxon>
        <taxon>Candidatus Thermochlorobacter</taxon>
    </lineage>
</organism>
<comment type="similarity">
    <text evidence="1 3">Belongs to the gamma-glutamylcyclotransferase family.</text>
</comment>
<evidence type="ECO:0000256" key="3">
    <source>
        <dbReference type="RuleBase" id="RU367036"/>
    </source>
</evidence>
<keyword evidence="5" id="KW-0808">Transferase</keyword>
<dbReference type="AlphaFoldDB" id="A0A395M357"/>
<feature type="active site" description="Proton acceptor" evidence="2">
    <location>
        <position position="76"/>
    </location>
</feature>